<sequence>MQGWNSSGRREAYTIEDDVTGVQSTNPFRSSTLWHGTKSIF</sequence>
<dbReference type="EMBL" id="KQ091050">
    <property type="protein sequence ID" value="KMS94726.1"/>
    <property type="molecule type" value="Genomic_DNA"/>
</dbReference>
<accession>A0A0J8B163</accession>
<dbReference type="Gramene" id="KMS94726">
    <property type="protein sequence ID" value="KMS94726"/>
    <property type="gene ID" value="BVRB_015890"/>
</dbReference>
<reference evidence="1 2" key="1">
    <citation type="journal article" date="2014" name="Nature">
        <title>The genome of the recently domesticated crop plant sugar beet (Beta vulgaris).</title>
        <authorList>
            <person name="Dohm J.C."/>
            <person name="Minoche A.E."/>
            <person name="Holtgrawe D."/>
            <person name="Capella-Gutierrez S."/>
            <person name="Zakrzewski F."/>
            <person name="Tafer H."/>
            <person name="Rupp O."/>
            <person name="Sorensen T.R."/>
            <person name="Stracke R."/>
            <person name="Reinhardt R."/>
            <person name="Goesmann A."/>
            <person name="Kraft T."/>
            <person name="Schulz B."/>
            <person name="Stadler P.F."/>
            <person name="Schmidt T."/>
            <person name="Gabaldon T."/>
            <person name="Lehrach H."/>
            <person name="Weisshaar B."/>
            <person name="Himmelbauer H."/>
        </authorList>
    </citation>
    <scope>NUCLEOTIDE SEQUENCE [LARGE SCALE GENOMIC DNA]</scope>
    <source>
        <tissue evidence="1">Taproot</tissue>
    </source>
</reference>
<keyword evidence="2" id="KW-1185">Reference proteome</keyword>
<evidence type="ECO:0000313" key="1">
    <source>
        <dbReference type="EMBL" id="KMS94726.1"/>
    </source>
</evidence>
<organism evidence="1 2">
    <name type="scientific">Beta vulgaris subsp. vulgaris</name>
    <name type="common">Beet</name>
    <dbReference type="NCBI Taxonomy" id="3555"/>
    <lineage>
        <taxon>Eukaryota</taxon>
        <taxon>Viridiplantae</taxon>
        <taxon>Streptophyta</taxon>
        <taxon>Embryophyta</taxon>
        <taxon>Tracheophyta</taxon>
        <taxon>Spermatophyta</taxon>
        <taxon>Magnoliopsida</taxon>
        <taxon>eudicotyledons</taxon>
        <taxon>Gunneridae</taxon>
        <taxon>Pentapetalae</taxon>
        <taxon>Caryophyllales</taxon>
        <taxon>Chenopodiaceae</taxon>
        <taxon>Betoideae</taxon>
        <taxon>Beta</taxon>
    </lineage>
</organism>
<proteinExistence type="predicted"/>
<dbReference type="ExpressionAtlas" id="A0A0J8B163">
    <property type="expression patterns" value="baseline"/>
</dbReference>
<dbReference type="AlphaFoldDB" id="A0A0J8B163"/>
<gene>
    <name evidence="1" type="ORF">BVRB_015890</name>
</gene>
<protein>
    <submittedName>
        <fullName evidence="1">Uncharacterized protein</fullName>
    </submittedName>
</protein>
<name>A0A0J8B163_BETVV</name>
<dbReference type="Proteomes" id="UP000035740">
    <property type="component" value="Unassembled WGS sequence"/>
</dbReference>
<evidence type="ECO:0000313" key="2">
    <source>
        <dbReference type="Proteomes" id="UP000035740"/>
    </source>
</evidence>